<proteinExistence type="inferred from homology"/>
<dbReference type="PANTHER" id="PTHR32322">
    <property type="entry name" value="INNER MEMBRANE TRANSPORTER"/>
    <property type="match status" value="1"/>
</dbReference>
<feature type="domain" description="EamA" evidence="8">
    <location>
        <begin position="155"/>
        <end position="287"/>
    </location>
</feature>
<feature type="domain" description="EamA" evidence="8">
    <location>
        <begin position="6"/>
        <end position="140"/>
    </location>
</feature>
<keyword evidence="6 7" id="KW-0472">Membrane</keyword>
<comment type="similarity">
    <text evidence="2">Belongs to the EamA transporter family.</text>
</comment>
<dbReference type="EMBL" id="JAFBEC010000003">
    <property type="protein sequence ID" value="MBM7632058.1"/>
    <property type="molecule type" value="Genomic_DNA"/>
</dbReference>
<keyword evidence="5 7" id="KW-1133">Transmembrane helix</keyword>
<comment type="caution">
    <text evidence="9">The sequence shown here is derived from an EMBL/GenBank/DDBJ whole genome shotgun (WGS) entry which is preliminary data.</text>
</comment>
<name>A0ABS2P9H1_9BACL</name>
<evidence type="ECO:0000256" key="6">
    <source>
        <dbReference type="ARBA" id="ARBA00023136"/>
    </source>
</evidence>
<keyword evidence="3" id="KW-1003">Cell membrane</keyword>
<evidence type="ECO:0000259" key="8">
    <source>
        <dbReference type="Pfam" id="PF00892"/>
    </source>
</evidence>
<keyword evidence="10" id="KW-1185">Reference proteome</keyword>
<protein>
    <submittedName>
        <fullName evidence="9">Drug/metabolite transporter (DMT)-like permease</fullName>
    </submittedName>
</protein>
<feature type="transmembrane region" description="Helical" evidence="7">
    <location>
        <begin position="245"/>
        <end position="264"/>
    </location>
</feature>
<dbReference type="Gene3D" id="1.10.3730.20">
    <property type="match status" value="1"/>
</dbReference>
<evidence type="ECO:0000313" key="10">
    <source>
        <dbReference type="Proteomes" id="UP000741863"/>
    </source>
</evidence>
<evidence type="ECO:0000256" key="5">
    <source>
        <dbReference type="ARBA" id="ARBA00022989"/>
    </source>
</evidence>
<feature type="transmembrane region" description="Helical" evidence="7">
    <location>
        <begin position="270"/>
        <end position="287"/>
    </location>
</feature>
<feature type="transmembrane region" description="Helical" evidence="7">
    <location>
        <begin position="7"/>
        <end position="28"/>
    </location>
</feature>
<evidence type="ECO:0000256" key="2">
    <source>
        <dbReference type="ARBA" id="ARBA00007362"/>
    </source>
</evidence>
<feature type="transmembrane region" description="Helical" evidence="7">
    <location>
        <begin position="126"/>
        <end position="145"/>
    </location>
</feature>
<evidence type="ECO:0000256" key="4">
    <source>
        <dbReference type="ARBA" id="ARBA00022692"/>
    </source>
</evidence>
<accession>A0ABS2P9H1</accession>
<gene>
    <name evidence="9" type="ORF">JOD17_001151</name>
</gene>
<evidence type="ECO:0000256" key="1">
    <source>
        <dbReference type="ARBA" id="ARBA00004651"/>
    </source>
</evidence>
<comment type="subcellular location">
    <subcellularLocation>
        <location evidence="1">Cell membrane</location>
        <topology evidence="1">Multi-pass membrane protein</topology>
    </subcellularLocation>
</comment>
<keyword evidence="4 7" id="KW-0812">Transmembrane</keyword>
<feature type="transmembrane region" description="Helical" evidence="7">
    <location>
        <begin position="34"/>
        <end position="57"/>
    </location>
</feature>
<feature type="transmembrane region" description="Helical" evidence="7">
    <location>
        <begin position="182"/>
        <end position="202"/>
    </location>
</feature>
<dbReference type="InterPro" id="IPR000620">
    <property type="entry name" value="EamA_dom"/>
</dbReference>
<feature type="transmembrane region" description="Helical" evidence="7">
    <location>
        <begin position="214"/>
        <end position="233"/>
    </location>
</feature>
<dbReference type="InterPro" id="IPR050638">
    <property type="entry name" value="AA-Vitamin_Transporters"/>
</dbReference>
<dbReference type="InterPro" id="IPR037185">
    <property type="entry name" value="EmrE-like"/>
</dbReference>
<evidence type="ECO:0000313" key="9">
    <source>
        <dbReference type="EMBL" id="MBM7632058.1"/>
    </source>
</evidence>
<dbReference type="Pfam" id="PF00892">
    <property type="entry name" value="EamA"/>
    <property type="match status" value="2"/>
</dbReference>
<dbReference type="RefSeq" id="WP_204696129.1">
    <property type="nucleotide sequence ID" value="NZ_JAFBEC010000003.1"/>
</dbReference>
<evidence type="ECO:0000256" key="3">
    <source>
        <dbReference type="ARBA" id="ARBA00022475"/>
    </source>
</evidence>
<organism evidence="9 10">
    <name type="scientific">Geomicrobium sediminis</name>
    <dbReference type="NCBI Taxonomy" id="1347788"/>
    <lineage>
        <taxon>Bacteria</taxon>
        <taxon>Bacillati</taxon>
        <taxon>Bacillota</taxon>
        <taxon>Bacilli</taxon>
        <taxon>Bacillales</taxon>
        <taxon>Geomicrobium</taxon>
    </lineage>
</organism>
<feature type="transmembrane region" description="Helical" evidence="7">
    <location>
        <begin position="93"/>
        <end position="117"/>
    </location>
</feature>
<dbReference type="Proteomes" id="UP000741863">
    <property type="component" value="Unassembled WGS sequence"/>
</dbReference>
<sequence>MSRARAYLFTIAGATAWGLIGLFVAPLYEHGFTAWEVVAIRGVFTFIMLIIFMSLFFRKQLKTRWQDHLIFAAAGIISIAFFNYFYFEVFSQAGISLAVTLLYTGPIFVTLLSRIFFKEPLTKRKVAALILALLGCAFVVELLPFGSSNLSFSLIMMGILSGFFYALYSIFTKPITHRYSPLTITTYTFLYTSLFMLLTSDLRSKLYLFREPDVLTSSLLLAFVSTVCGYIFYTTGLKHLEASRASILATIEPIVAVITGVLFLNDVLNLFQTVGIIAVLYSAVLVTEKRTKTTQKRPVRS</sequence>
<evidence type="ECO:0000256" key="7">
    <source>
        <dbReference type="SAM" id="Phobius"/>
    </source>
</evidence>
<feature type="transmembrane region" description="Helical" evidence="7">
    <location>
        <begin position="151"/>
        <end position="170"/>
    </location>
</feature>
<feature type="transmembrane region" description="Helical" evidence="7">
    <location>
        <begin position="69"/>
        <end position="87"/>
    </location>
</feature>
<dbReference type="PANTHER" id="PTHR32322:SF18">
    <property type="entry name" value="S-ADENOSYLMETHIONINE_S-ADENOSYLHOMOCYSTEINE TRANSPORTER"/>
    <property type="match status" value="1"/>
</dbReference>
<dbReference type="SUPFAM" id="SSF103481">
    <property type="entry name" value="Multidrug resistance efflux transporter EmrE"/>
    <property type="match status" value="2"/>
</dbReference>
<reference evidence="9 10" key="1">
    <citation type="submission" date="2021-01" db="EMBL/GenBank/DDBJ databases">
        <title>Genomic Encyclopedia of Type Strains, Phase IV (KMG-IV): sequencing the most valuable type-strain genomes for metagenomic binning, comparative biology and taxonomic classification.</title>
        <authorList>
            <person name="Goeker M."/>
        </authorList>
    </citation>
    <scope>NUCLEOTIDE SEQUENCE [LARGE SCALE GENOMIC DNA]</scope>
    <source>
        <strain evidence="9 10">DSM 25540</strain>
    </source>
</reference>